<dbReference type="InterPro" id="IPR038883">
    <property type="entry name" value="AN11006-like"/>
</dbReference>
<protein>
    <recommendedName>
        <fullName evidence="5">Fork-head domain-containing protein</fullName>
    </recommendedName>
</protein>
<organism evidence="1 3">
    <name type="scientific">Cercospora beticola</name>
    <name type="common">Sugarbeet leaf spot fungus</name>
    <dbReference type="NCBI Taxonomy" id="122368"/>
    <lineage>
        <taxon>Eukaryota</taxon>
        <taxon>Fungi</taxon>
        <taxon>Dikarya</taxon>
        <taxon>Ascomycota</taxon>
        <taxon>Pezizomycotina</taxon>
        <taxon>Dothideomycetes</taxon>
        <taxon>Dothideomycetidae</taxon>
        <taxon>Mycosphaerellales</taxon>
        <taxon>Mycosphaerellaceae</taxon>
        <taxon>Cercospora</taxon>
    </lineage>
</organism>
<dbReference type="Proteomes" id="UP001302367">
    <property type="component" value="Chromosome 8"/>
</dbReference>
<evidence type="ECO:0000313" key="4">
    <source>
        <dbReference type="Proteomes" id="UP001302367"/>
    </source>
</evidence>
<gene>
    <name evidence="1" type="ORF">CB0940_10870</name>
    <name evidence="2" type="ORF">RHO25_012268</name>
</gene>
<dbReference type="Proteomes" id="UP000230605">
    <property type="component" value="Chromosome 8"/>
</dbReference>
<proteinExistence type="predicted"/>
<accession>A0A2G5HUM8</accession>
<dbReference type="PANTHER" id="PTHR42085:SF2">
    <property type="entry name" value="F-BOX DOMAIN-CONTAINING PROTEIN"/>
    <property type="match status" value="1"/>
</dbReference>
<keyword evidence="4" id="KW-1185">Reference proteome</keyword>
<evidence type="ECO:0008006" key="5">
    <source>
        <dbReference type="Google" id="ProtNLM"/>
    </source>
</evidence>
<reference evidence="2 4" key="2">
    <citation type="submission" date="2023-09" db="EMBL/GenBank/DDBJ databases">
        <title>Complete-Gapless Cercospora beticola genome.</title>
        <authorList>
            <person name="Wyatt N.A."/>
            <person name="Spanner R.E."/>
            <person name="Bolton M.D."/>
        </authorList>
    </citation>
    <scope>NUCLEOTIDE SEQUENCE [LARGE SCALE GENOMIC DNA]</scope>
    <source>
        <strain evidence="2">Cb09-40</strain>
    </source>
</reference>
<dbReference type="PANTHER" id="PTHR42085">
    <property type="entry name" value="F-BOX DOMAIN-CONTAINING PROTEIN"/>
    <property type="match status" value="1"/>
</dbReference>
<dbReference type="EMBL" id="CP134191">
    <property type="protein sequence ID" value="WPB07607.1"/>
    <property type="molecule type" value="Genomic_DNA"/>
</dbReference>
<evidence type="ECO:0000313" key="1">
    <source>
        <dbReference type="EMBL" id="PIA95993.1"/>
    </source>
</evidence>
<evidence type="ECO:0000313" key="3">
    <source>
        <dbReference type="Proteomes" id="UP000230605"/>
    </source>
</evidence>
<sequence>MSTEVPNSGAANQLTAKLKFVPTQEPLCLRDEVAAVIKPWSETRECPPFTTEELIVLALVMIEEEEPDRSQVLAWIYRTFQHYGDEVHENYANFQVDLAHHRRGSSLKWTIPDFFLAIRSFDLPCEHSDPVEELNTRLKVSLPAARVHLRQYLEPARQGTFDFPGLSAELREKICKMLLVYPDEGFKWRFPIVTGEQRLMYEFTGLAPENLTVERTGTIKRQTLILPVMSDMLCILRVSKQLYSEALPVFYEKNTFCFNSLRALELAMRSDDDKSKEAKQHIRHLHVAVFCSDPFSSSLARDLARLVTQLDDLAPKQLVLHLPHDQDQFLAECRKHPEYPWMSNLNILDKIPGMLDILALAKRAGNIEWHGDGIFKMWLLSRMRK</sequence>
<dbReference type="AlphaFoldDB" id="A0A2G5HUM8"/>
<reference evidence="1 3" key="1">
    <citation type="submission" date="2015-10" db="EMBL/GenBank/DDBJ databases">
        <title>The cercosporin biosynthetic gene cluster was horizontally transferred to several fungal lineages and shown to be expanded in Cercospora beticola based on microsynteny with recipient genomes.</title>
        <authorList>
            <person name="De Jonge R."/>
            <person name="Ebert M.K."/>
            <person name="Suttle J.C."/>
            <person name="Jurick Ii W.M."/>
            <person name="Secor G.A."/>
            <person name="Thomma B.P."/>
            <person name="Van De Peer Y."/>
            <person name="Bolton M.D."/>
        </authorList>
    </citation>
    <scope>NUCLEOTIDE SEQUENCE [LARGE SCALE GENOMIC DNA]</scope>
    <source>
        <strain evidence="1 3">09-40</strain>
    </source>
</reference>
<dbReference type="EMBL" id="LKMD01000103">
    <property type="protein sequence ID" value="PIA95993.1"/>
    <property type="molecule type" value="Genomic_DNA"/>
</dbReference>
<evidence type="ECO:0000313" key="2">
    <source>
        <dbReference type="EMBL" id="WPB07607.1"/>
    </source>
</evidence>
<dbReference type="OrthoDB" id="3650687at2759"/>
<name>A0A2G5HUM8_CERBT</name>